<name>A0A089XGH9_STRGA</name>
<dbReference type="KEGG" id="sgu:SGLAU_32200"/>
<dbReference type="RefSeq" id="WP_043506014.1">
    <property type="nucleotide sequence ID" value="NZ_CP009438.1"/>
</dbReference>
<keyword evidence="2" id="KW-1185">Reference proteome</keyword>
<proteinExistence type="predicted"/>
<gene>
    <name evidence="1" type="ORF">SGLAU_32200</name>
</gene>
<reference evidence="2" key="1">
    <citation type="journal article" date="2015" name="J. Biotechnol.">
        <title>Complete genome sequence of the actinobacterium Streptomyces glaucescens GLA.O (DSM 40922) consisting of a linear chromosome and one linear plasmid.</title>
        <authorList>
            <person name="Ortseifen V."/>
            <person name="Winkler A."/>
            <person name="Albersmeier A."/>
            <person name="Wendler S."/>
            <person name="Puhler A."/>
            <person name="Kalinowski J."/>
            <person name="Ruckert C."/>
        </authorList>
    </citation>
    <scope>NUCLEOTIDE SEQUENCE [LARGE SCALE GENOMIC DNA]</scope>
    <source>
        <strain evidence="2">DSM 40922 / GLA O</strain>
    </source>
</reference>
<accession>A0A089XGH9</accession>
<dbReference type="HOGENOM" id="CLU_2883972_0_0_11"/>
<evidence type="ECO:0000313" key="2">
    <source>
        <dbReference type="Proteomes" id="UP000029482"/>
    </source>
</evidence>
<dbReference type="OrthoDB" id="9911111at2"/>
<dbReference type="AlphaFoldDB" id="A0A089XGH9"/>
<organism evidence="1 2">
    <name type="scientific">Streptomyces glaucescens</name>
    <dbReference type="NCBI Taxonomy" id="1907"/>
    <lineage>
        <taxon>Bacteria</taxon>
        <taxon>Bacillati</taxon>
        <taxon>Actinomycetota</taxon>
        <taxon>Actinomycetes</taxon>
        <taxon>Kitasatosporales</taxon>
        <taxon>Streptomycetaceae</taxon>
        <taxon>Streptomyces</taxon>
    </lineage>
</organism>
<protein>
    <submittedName>
        <fullName evidence="1">Uncharacterized protein</fullName>
    </submittedName>
</protein>
<dbReference type="EMBL" id="CP009438">
    <property type="protein sequence ID" value="AIS02374.1"/>
    <property type="molecule type" value="Genomic_DNA"/>
</dbReference>
<evidence type="ECO:0000313" key="1">
    <source>
        <dbReference type="EMBL" id="AIS02374.1"/>
    </source>
</evidence>
<dbReference type="Proteomes" id="UP000029482">
    <property type="component" value="Chromosome"/>
</dbReference>
<sequence>MSNLSDNIASKYSDLAWRHSQKANEAFQNWTLRKEERDHAEAMLHAQMATMYAGMATATKLTN</sequence>